<dbReference type="Proteomes" id="UP001060368">
    <property type="component" value="Chromosome"/>
</dbReference>
<name>A0A9E7PN04_9EURY</name>
<organism evidence="1 2">
    <name type="scientific">Methanoplanus endosymbiosus</name>
    <dbReference type="NCBI Taxonomy" id="33865"/>
    <lineage>
        <taxon>Archaea</taxon>
        <taxon>Methanobacteriati</taxon>
        <taxon>Methanobacteriota</taxon>
        <taxon>Stenosarchaea group</taxon>
        <taxon>Methanomicrobia</taxon>
        <taxon>Methanomicrobiales</taxon>
        <taxon>Methanomicrobiaceae</taxon>
        <taxon>Methanoplanus</taxon>
    </lineage>
</organism>
<evidence type="ECO:0000313" key="1">
    <source>
        <dbReference type="EMBL" id="UUX93260.1"/>
    </source>
</evidence>
<gene>
    <name evidence="1" type="ORF">L6E24_03805</name>
</gene>
<dbReference type="GeneID" id="74306791"/>
<dbReference type="EMBL" id="CP096115">
    <property type="protein sequence ID" value="UUX93260.1"/>
    <property type="molecule type" value="Genomic_DNA"/>
</dbReference>
<evidence type="ECO:0000313" key="2">
    <source>
        <dbReference type="Proteomes" id="UP001060368"/>
    </source>
</evidence>
<dbReference type="KEGG" id="mend:L6E24_03805"/>
<accession>A0A9E7PN04</accession>
<protein>
    <submittedName>
        <fullName evidence="1">Uncharacterized protein</fullName>
    </submittedName>
</protein>
<reference evidence="1" key="1">
    <citation type="submission" date="2022-04" db="EMBL/GenBank/DDBJ databases">
        <title>Complete genome of Methanoplanus endosymbiosus DSM 3599.</title>
        <authorList>
            <person name="Chen S.-C."/>
            <person name="You Y.-T."/>
            <person name="Zhou Y.-Z."/>
            <person name="Lai M.-C."/>
        </authorList>
    </citation>
    <scope>NUCLEOTIDE SEQUENCE</scope>
    <source>
        <strain evidence="1">DSM 3599</strain>
    </source>
</reference>
<dbReference type="AlphaFoldDB" id="A0A9E7PN04"/>
<dbReference type="RefSeq" id="WP_257743399.1">
    <property type="nucleotide sequence ID" value="NZ_CP096115.1"/>
</dbReference>
<sequence length="56" mass="6683">MMLHQPKYLSKFLYTDRETINSLPFMEKMMAEFLIEVGDIILNEEEQKQNFGRVAN</sequence>
<keyword evidence="2" id="KW-1185">Reference proteome</keyword>
<proteinExistence type="predicted"/>